<sequence>MTQDSDSSGLSCIQSVEKKKVDSPRRTTVAHLQVVFSGQRRPFSKVTAAKRLPLGWEHIALYLAKRDEEPSFIFVLLLDKDEDT</sequence>
<proteinExistence type="predicted"/>
<evidence type="ECO:0000313" key="1">
    <source>
        <dbReference type="EMBL" id="GFS41469.1"/>
    </source>
</evidence>
<evidence type="ECO:0000313" key="2">
    <source>
        <dbReference type="Proteomes" id="UP000887013"/>
    </source>
</evidence>
<keyword evidence="2" id="KW-1185">Reference proteome</keyword>
<comment type="caution">
    <text evidence="1">The sequence shown here is derived from an EMBL/GenBank/DDBJ whole genome shotgun (WGS) entry which is preliminary data.</text>
</comment>
<protein>
    <submittedName>
        <fullName evidence="1">Uncharacterized protein</fullName>
    </submittedName>
</protein>
<gene>
    <name evidence="1" type="ORF">NPIL_463871</name>
</gene>
<name>A0A8X6IDG6_NEPPI</name>
<dbReference type="EMBL" id="BMAW01089773">
    <property type="protein sequence ID" value="GFS41469.1"/>
    <property type="molecule type" value="Genomic_DNA"/>
</dbReference>
<dbReference type="Proteomes" id="UP000887013">
    <property type="component" value="Unassembled WGS sequence"/>
</dbReference>
<reference evidence="1" key="1">
    <citation type="submission" date="2020-08" db="EMBL/GenBank/DDBJ databases">
        <title>Multicomponent nature underlies the extraordinary mechanical properties of spider dragline silk.</title>
        <authorList>
            <person name="Kono N."/>
            <person name="Nakamura H."/>
            <person name="Mori M."/>
            <person name="Yoshida Y."/>
            <person name="Ohtoshi R."/>
            <person name="Malay A.D."/>
            <person name="Moran D.A.P."/>
            <person name="Tomita M."/>
            <person name="Numata K."/>
            <person name="Arakawa K."/>
        </authorList>
    </citation>
    <scope>NUCLEOTIDE SEQUENCE</scope>
</reference>
<dbReference type="AlphaFoldDB" id="A0A8X6IDG6"/>
<accession>A0A8X6IDG6</accession>
<organism evidence="1 2">
    <name type="scientific">Nephila pilipes</name>
    <name type="common">Giant wood spider</name>
    <name type="synonym">Nephila maculata</name>
    <dbReference type="NCBI Taxonomy" id="299642"/>
    <lineage>
        <taxon>Eukaryota</taxon>
        <taxon>Metazoa</taxon>
        <taxon>Ecdysozoa</taxon>
        <taxon>Arthropoda</taxon>
        <taxon>Chelicerata</taxon>
        <taxon>Arachnida</taxon>
        <taxon>Araneae</taxon>
        <taxon>Araneomorphae</taxon>
        <taxon>Entelegynae</taxon>
        <taxon>Araneoidea</taxon>
        <taxon>Nephilidae</taxon>
        <taxon>Nephila</taxon>
    </lineage>
</organism>